<dbReference type="EMBL" id="OGUS01000136">
    <property type="protein sequence ID" value="SPC19270.1"/>
    <property type="molecule type" value="Genomic_DNA"/>
</dbReference>
<reference evidence="11" key="1">
    <citation type="submission" date="2018-01" db="EMBL/GenBank/DDBJ databases">
        <authorList>
            <person name="Gaut B.S."/>
            <person name="Morton B.R."/>
            <person name="Clegg M.T."/>
            <person name="Duvall M.R."/>
        </authorList>
    </citation>
    <scope>NUCLEOTIDE SEQUENCE [LARGE SCALE GENOMIC DNA]</scope>
</reference>
<gene>
    <name evidence="10" type="ORF">CO2235_MP130005</name>
    <name evidence="9" type="ORF">CO2235_U220006</name>
    <name evidence="7" type="ORF">D2917_11735</name>
    <name evidence="8" type="ORF">JTE92_04160</name>
</gene>
<keyword evidence="1" id="KW-0805">Transcription regulation</keyword>
<sequence>MAHTAPEAPEPVSTRRVTHQTGRFTRDTAGSQSLERGLVLLRAFRVGTTSLTNAELAARTGLPRPTVSRLTRSLVDAGFLRYDVNERAYRLAPVVLSLADAFRHANRAADIALPLMRKVAEADKVNVGLAVGDKLDMVYLASIRHSRDSVSRTRRVVPGTRVPMELTSIGLAWLGAQPDSVREDLLAGIAVRQAEAWPAMRARVLRAIGQSQQRGFCTAAYQQGHLLAVGAAFRGPDRQLYGLNISFPYSASERRRDNARYAAKLARLMDDIQSAWQRAGGG</sequence>
<dbReference type="OrthoDB" id="9807558at2"/>
<dbReference type="Gene3D" id="3.30.450.40">
    <property type="match status" value="1"/>
</dbReference>
<reference evidence="9" key="2">
    <citation type="submission" date="2018-01" db="EMBL/GenBank/DDBJ databases">
        <authorList>
            <person name="Clerissi C."/>
        </authorList>
    </citation>
    <scope>NUCLEOTIDE SEQUENCE</scope>
    <source>
        <strain evidence="9">Cupriavidus oxalaticus LMG 2235</strain>
    </source>
</reference>
<dbReference type="InterPro" id="IPR029016">
    <property type="entry name" value="GAF-like_dom_sf"/>
</dbReference>
<evidence type="ECO:0000256" key="3">
    <source>
        <dbReference type="ARBA" id="ARBA00023163"/>
    </source>
</evidence>
<evidence type="ECO:0000256" key="4">
    <source>
        <dbReference type="SAM" id="MobiDB-lite"/>
    </source>
</evidence>
<organism evidence="9 11">
    <name type="scientific">Cupriavidus oxalaticus</name>
    <dbReference type="NCBI Taxonomy" id="96344"/>
    <lineage>
        <taxon>Bacteria</taxon>
        <taxon>Pseudomonadati</taxon>
        <taxon>Pseudomonadota</taxon>
        <taxon>Betaproteobacteria</taxon>
        <taxon>Burkholderiales</taxon>
        <taxon>Burkholderiaceae</taxon>
        <taxon>Cupriavidus</taxon>
    </lineage>
</organism>
<dbReference type="AlphaFoldDB" id="A0A375FQ23"/>
<protein>
    <submittedName>
        <fullName evidence="8">Helix-turn-helix domain-containing protein</fullName>
    </submittedName>
    <submittedName>
        <fullName evidence="9">IclR family transcriptional regulator</fullName>
    </submittedName>
    <submittedName>
        <fullName evidence="7">Winged helix-turn-helix transcriptional regulator</fullName>
    </submittedName>
</protein>
<evidence type="ECO:0000313" key="8">
    <source>
        <dbReference type="EMBL" id="QRQ92119.1"/>
    </source>
</evidence>
<dbReference type="EMBL" id="OGUS01000024">
    <property type="protein sequence ID" value="SPC05653.1"/>
    <property type="molecule type" value="Genomic_DNA"/>
</dbReference>
<accession>A0A375FQ23</accession>
<feature type="domain" description="IclR-ED" evidence="6">
    <location>
        <begin position="94"/>
        <end position="278"/>
    </location>
</feature>
<evidence type="ECO:0000259" key="5">
    <source>
        <dbReference type="PROSITE" id="PS51077"/>
    </source>
</evidence>
<evidence type="ECO:0000313" key="12">
    <source>
        <dbReference type="Proteomes" id="UP000325743"/>
    </source>
</evidence>
<feature type="domain" description="HTH iclR-type" evidence="5">
    <location>
        <begin position="31"/>
        <end position="93"/>
    </location>
</feature>
<dbReference type="Pfam" id="PF09339">
    <property type="entry name" value="HTH_IclR"/>
    <property type="match status" value="1"/>
</dbReference>
<dbReference type="InterPro" id="IPR036390">
    <property type="entry name" value="WH_DNA-bd_sf"/>
</dbReference>
<dbReference type="PANTHER" id="PTHR30136:SF33">
    <property type="entry name" value="TRANSCRIPTIONAL REGULATORY PROTEIN"/>
    <property type="match status" value="1"/>
</dbReference>
<dbReference type="PROSITE" id="PS51078">
    <property type="entry name" value="ICLR_ED"/>
    <property type="match status" value="1"/>
</dbReference>
<dbReference type="GO" id="GO:0045892">
    <property type="term" value="P:negative regulation of DNA-templated transcription"/>
    <property type="evidence" value="ECO:0007669"/>
    <property type="project" value="TreeGrafter"/>
</dbReference>
<evidence type="ECO:0000259" key="6">
    <source>
        <dbReference type="PROSITE" id="PS51078"/>
    </source>
</evidence>
<reference evidence="8 13" key="4">
    <citation type="submission" date="2021-02" db="EMBL/GenBank/DDBJ databases">
        <title>Complete Genome Sequence of Cupriavidus oxalaticus Strain Ox1, a Soil Oxalate-Degrading Species.</title>
        <authorList>
            <person name="Palmieri F."/>
            <person name="Udriet P."/>
            <person name="Deuasquier M."/>
            <person name="Beaudoing E."/>
            <person name="Johnson S.L."/>
            <person name="Davenport K.W."/>
            <person name="Chain P.S."/>
            <person name="Bindschedler S."/>
            <person name="Junier P."/>
        </authorList>
    </citation>
    <scope>NUCLEOTIDE SEQUENCE [LARGE SCALE GENOMIC DNA]</scope>
    <source>
        <strain evidence="8 13">Ox1</strain>
    </source>
</reference>
<evidence type="ECO:0000256" key="2">
    <source>
        <dbReference type="ARBA" id="ARBA00023125"/>
    </source>
</evidence>
<evidence type="ECO:0000313" key="13">
    <source>
        <dbReference type="Proteomes" id="UP000623307"/>
    </source>
</evidence>
<dbReference type="SUPFAM" id="SSF55781">
    <property type="entry name" value="GAF domain-like"/>
    <property type="match status" value="1"/>
</dbReference>
<dbReference type="PANTHER" id="PTHR30136">
    <property type="entry name" value="HELIX-TURN-HELIX TRANSCRIPTIONAL REGULATOR, ICLR FAMILY"/>
    <property type="match status" value="1"/>
</dbReference>
<dbReference type="RefSeq" id="WP_063240773.1">
    <property type="nucleotide sequence ID" value="NZ_CP032518.1"/>
</dbReference>
<dbReference type="EMBL" id="CP069811">
    <property type="protein sequence ID" value="QRQ92119.1"/>
    <property type="molecule type" value="Genomic_DNA"/>
</dbReference>
<dbReference type="PROSITE" id="PS51077">
    <property type="entry name" value="HTH_ICLR"/>
    <property type="match status" value="1"/>
</dbReference>
<dbReference type="GO" id="GO:0003677">
    <property type="term" value="F:DNA binding"/>
    <property type="evidence" value="ECO:0007669"/>
    <property type="project" value="UniProtKB-KW"/>
</dbReference>
<dbReference type="EMBL" id="CP032518">
    <property type="protein sequence ID" value="QEZ44831.1"/>
    <property type="molecule type" value="Genomic_DNA"/>
</dbReference>
<dbReference type="InterPro" id="IPR050707">
    <property type="entry name" value="HTH_MetabolicPath_Reg"/>
</dbReference>
<evidence type="ECO:0000313" key="10">
    <source>
        <dbReference type="EMBL" id="SPC19270.1"/>
    </source>
</evidence>
<proteinExistence type="predicted"/>
<dbReference type="InterPro" id="IPR005471">
    <property type="entry name" value="Tscrpt_reg_IclR_N"/>
</dbReference>
<keyword evidence="3" id="KW-0804">Transcription</keyword>
<dbReference type="Gene3D" id="1.10.10.10">
    <property type="entry name" value="Winged helix-like DNA-binding domain superfamily/Winged helix DNA-binding domain"/>
    <property type="match status" value="1"/>
</dbReference>
<dbReference type="SUPFAM" id="SSF46785">
    <property type="entry name" value="Winged helix' DNA-binding domain"/>
    <property type="match status" value="1"/>
</dbReference>
<dbReference type="GeneID" id="303488697"/>
<dbReference type="InterPro" id="IPR036388">
    <property type="entry name" value="WH-like_DNA-bd_sf"/>
</dbReference>
<evidence type="ECO:0000256" key="1">
    <source>
        <dbReference type="ARBA" id="ARBA00023015"/>
    </source>
</evidence>
<dbReference type="Pfam" id="PF01614">
    <property type="entry name" value="IclR_C"/>
    <property type="match status" value="1"/>
</dbReference>
<dbReference type="Proteomes" id="UP000256862">
    <property type="component" value="Plasmid CO2235_mp"/>
</dbReference>
<dbReference type="GO" id="GO:0003700">
    <property type="term" value="F:DNA-binding transcription factor activity"/>
    <property type="evidence" value="ECO:0007669"/>
    <property type="project" value="TreeGrafter"/>
</dbReference>
<keyword evidence="2" id="KW-0238">DNA-binding</keyword>
<feature type="region of interest" description="Disordered" evidence="4">
    <location>
        <begin position="1"/>
        <end position="29"/>
    </location>
</feature>
<dbReference type="SMART" id="SM00346">
    <property type="entry name" value="HTH_ICLR"/>
    <property type="match status" value="1"/>
</dbReference>
<name>A0A375FQ23_9BURK</name>
<evidence type="ECO:0000313" key="9">
    <source>
        <dbReference type="EMBL" id="SPC05653.1"/>
    </source>
</evidence>
<evidence type="ECO:0000313" key="11">
    <source>
        <dbReference type="Proteomes" id="UP000256862"/>
    </source>
</evidence>
<keyword evidence="13" id="KW-1185">Reference proteome</keyword>
<reference evidence="7 12" key="3">
    <citation type="submission" date="2018-09" db="EMBL/GenBank/DDBJ databases">
        <title>Complete genome sequence of Cupriavidus oxalaticus T2, a bacterium capable of phenol tolerance and degradation.</title>
        <authorList>
            <person name="Yan J."/>
        </authorList>
    </citation>
    <scope>NUCLEOTIDE SEQUENCE [LARGE SCALE GENOMIC DNA]</scope>
    <source>
        <strain evidence="7 12">T2</strain>
    </source>
</reference>
<dbReference type="Proteomes" id="UP000623307">
    <property type="component" value="Chromosome 1"/>
</dbReference>
<evidence type="ECO:0000313" key="7">
    <source>
        <dbReference type="EMBL" id="QEZ44831.1"/>
    </source>
</evidence>
<dbReference type="InterPro" id="IPR014757">
    <property type="entry name" value="Tscrpt_reg_IclR_C"/>
</dbReference>
<dbReference type="Proteomes" id="UP000325743">
    <property type="component" value="Chromosome 1"/>
</dbReference>
<feature type="compositionally biased region" description="Polar residues" evidence="4">
    <location>
        <begin position="19"/>
        <end position="29"/>
    </location>
</feature>